<dbReference type="GeneID" id="90983053"/>
<dbReference type="AlphaFoldDB" id="A0A073ITD7"/>
<dbReference type="RefSeq" id="WP_037974981.1">
    <property type="nucleotide sequence ID" value="NZ_CALIAO010000028.1"/>
</dbReference>
<evidence type="ECO:0008006" key="3">
    <source>
        <dbReference type="Google" id="ProtNLM"/>
    </source>
</evidence>
<name>A0A073ITD7_9BACT</name>
<dbReference type="OrthoDB" id="9777385at2"/>
<gene>
    <name evidence="1" type="ORF">EH55_00640</name>
</gene>
<proteinExistence type="predicted"/>
<dbReference type="Gene3D" id="3.40.630.10">
    <property type="entry name" value="Zn peptidases"/>
    <property type="match status" value="1"/>
</dbReference>
<accession>A0A073ITD7</accession>
<reference evidence="1 2" key="1">
    <citation type="submission" date="2014-04" db="EMBL/GenBank/DDBJ databases">
        <title>Draft Genome Sequence of Synergistes jonesii.</title>
        <authorList>
            <person name="Coil D.A."/>
            <person name="Eisen J.A."/>
            <person name="Holland-Moritz H.E."/>
        </authorList>
    </citation>
    <scope>NUCLEOTIDE SEQUENCE [LARGE SCALE GENOMIC DNA]</scope>
    <source>
        <strain evidence="1 2">78-1</strain>
    </source>
</reference>
<protein>
    <recommendedName>
        <fullName evidence="3">Peptidase M20 dimerisation domain-containing protein</fullName>
    </recommendedName>
</protein>
<sequence>MKLARATKAKIRMPHGYAPLFFVAAAARPSCFYELGRGFSDKRAHHPLHSAKFEADERCVETGVELHIAGALALLDKK</sequence>
<evidence type="ECO:0000313" key="1">
    <source>
        <dbReference type="EMBL" id="KEJ92840.1"/>
    </source>
</evidence>
<comment type="caution">
    <text evidence="1">The sequence shown here is derived from an EMBL/GenBank/DDBJ whole genome shotgun (WGS) entry which is preliminary data.</text>
</comment>
<dbReference type="EMBL" id="JMKI01000015">
    <property type="protein sequence ID" value="KEJ92840.1"/>
    <property type="molecule type" value="Genomic_DNA"/>
</dbReference>
<keyword evidence="2" id="KW-1185">Reference proteome</keyword>
<organism evidence="1 2">
    <name type="scientific">Synergistes jonesii</name>
    <dbReference type="NCBI Taxonomy" id="2754"/>
    <lineage>
        <taxon>Bacteria</taxon>
        <taxon>Thermotogati</taxon>
        <taxon>Synergistota</taxon>
        <taxon>Synergistia</taxon>
        <taxon>Synergistales</taxon>
        <taxon>Synergistaceae</taxon>
        <taxon>Synergistes</taxon>
    </lineage>
</organism>
<dbReference type="Proteomes" id="UP000027665">
    <property type="component" value="Unassembled WGS sequence"/>
</dbReference>
<evidence type="ECO:0000313" key="2">
    <source>
        <dbReference type="Proteomes" id="UP000027665"/>
    </source>
</evidence>